<comment type="caution">
    <text evidence="1">The sequence shown here is derived from an EMBL/GenBank/DDBJ whole genome shotgun (WGS) entry which is preliminary data.</text>
</comment>
<accession>A0AAV4YAW0</accession>
<proteinExistence type="predicted"/>
<gene>
    <name evidence="1" type="ORF">CEXT_690911</name>
</gene>
<dbReference type="AlphaFoldDB" id="A0AAV4YAW0"/>
<evidence type="ECO:0000313" key="1">
    <source>
        <dbReference type="EMBL" id="GIZ03126.1"/>
    </source>
</evidence>
<dbReference type="EMBL" id="BPLR01018904">
    <property type="protein sequence ID" value="GIZ03126.1"/>
    <property type="molecule type" value="Genomic_DNA"/>
</dbReference>
<reference evidence="1 2" key="1">
    <citation type="submission" date="2021-06" db="EMBL/GenBank/DDBJ databases">
        <title>Caerostris extrusa draft genome.</title>
        <authorList>
            <person name="Kono N."/>
            <person name="Arakawa K."/>
        </authorList>
    </citation>
    <scope>NUCLEOTIDE SEQUENCE [LARGE SCALE GENOMIC DNA]</scope>
</reference>
<evidence type="ECO:0000313" key="2">
    <source>
        <dbReference type="Proteomes" id="UP001054945"/>
    </source>
</evidence>
<sequence>MLISNDDIKSKSKKLVNILQQKSPEISEGRNNVEIEEVGQYPPKRVKSDGICEGRNNDDRWKLVNILQRNQMEYVKVETINLKYCRQSSV</sequence>
<keyword evidence="2" id="KW-1185">Reference proteome</keyword>
<protein>
    <submittedName>
        <fullName evidence="1">Uncharacterized protein</fullName>
    </submittedName>
</protein>
<name>A0AAV4YAW0_CAEEX</name>
<dbReference type="Proteomes" id="UP001054945">
    <property type="component" value="Unassembled WGS sequence"/>
</dbReference>
<organism evidence="1 2">
    <name type="scientific">Caerostris extrusa</name>
    <name type="common">Bark spider</name>
    <name type="synonym">Caerostris bankana</name>
    <dbReference type="NCBI Taxonomy" id="172846"/>
    <lineage>
        <taxon>Eukaryota</taxon>
        <taxon>Metazoa</taxon>
        <taxon>Ecdysozoa</taxon>
        <taxon>Arthropoda</taxon>
        <taxon>Chelicerata</taxon>
        <taxon>Arachnida</taxon>
        <taxon>Araneae</taxon>
        <taxon>Araneomorphae</taxon>
        <taxon>Entelegynae</taxon>
        <taxon>Araneoidea</taxon>
        <taxon>Araneidae</taxon>
        <taxon>Caerostris</taxon>
    </lineage>
</organism>